<organism evidence="3 4">
    <name type="scientific">Tissierella carlieri</name>
    <dbReference type="NCBI Taxonomy" id="689904"/>
    <lineage>
        <taxon>Bacteria</taxon>
        <taxon>Bacillati</taxon>
        <taxon>Bacillota</taxon>
        <taxon>Tissierellia</taxon>
        <taxon>Tissierellales</taxon>
        <taxon>Tissierellaceae</taxon>
        <taxon>Tissierella</taxon>
    </lineage>
</organism>
<evidence type="ECO:0000259" key="2">
    <source>
        <dbReference type="SMART" id="SM00460"/>
    </source>
</evidence>
<evidence type="ECO:0000313" key="4">
    <source>
        <dbReference type="Proteomes" id="UP001524478"/>
    </source>
</evidence>
<dbReference type="Proteomes" id="UP001524478">
    <property type="component" value="Unassembled WGS sequence"/>
</dbReference>
<feature type="domain" description="Transglutaminase-like" evidence="2">
    <location>
        <begin position="176"/>
        <end position="236"/>
    </location>
</feature>
<feature type="signal peptide" evidence="1">
    <location>
        <begin position="1"/>
        <end position="24"/>
    </location>
</feature>
<evidence type="ECO:0000313" key="3">
    <source>
        <dbReference type="EMBL" id="MCQ4922356.1"/>
    </source>
</evidence>
<dbReference type="PANTHER" id="PTHR33490">
    <property type="entry name" value="BLR5614 PROTEIN-RELATED"/>
    <property type="match status" value="1"/>
</dbReference>
<evidence type="ECO:0000256" key="1">
    <source>
        <dbReference type="SAM" id="SignalP"/>
    </source>
</evidence>
<gene>
    <name evidence="3" type="ORF">NE686_04610</name>
</gene>
<dbReference type="Gene3D" id="3.10.620.30">
    <property type="match status" value="1"/>
</dbReference>
<proteinExistence type="predicted"/>
<keyword evidence="1" id="KW-0732">Signal</keyword>
<protein>
    <submittedName>
        <fullName evidence="3">Transglutaminase-like domain-containing protein</fullName>
    </submittedName>
</protein>
<dbReference type="EMBL" id="JANGAC010000003">
    <property type="protein sequence ID" value="MCQ4922356.1"/>
    <property type="molecule type" value="Genomic_DNA"/>
</dbReference>
<name>A0ABT1S7B8_9FIRM</name>
<comment type="caution">
    <text evidence="3">The sequence shown here is derived from an EMBL/GenBank/DDBJ whole genome shotgun (WGS) entry which is preliminary data.</text>
</comment>
<keyword evidence="4" id="KW-1185">Reference proteome</keyword>
<accession>A0ABT1S7B8</accession>
<feature type="chain" id="PRO_5046117017" evidence="1">
    <location>
        <begin position="25"/>
        <end position="262"/>
    </location>
</feature>
<dbReference type="SMART" id="SM00460">
    <property type="entry name" value="TGc"/>
    <property type="match status" value="1"/>
</dbReference>
<dbReference type="InterPro" id="IPR002931">
    <property type="entry name" value="Transglutaminase-like"/>
</dbReference>
<dbReference type="RefSeq" id="WP_256310638.1">
    <property type="nucleotide sequence ID" value="NZ_JANGAC010000003.1"/>
</dbReference>
<dbReference type="Pfam" id="PF01841">
    <property type="entry name" value="Transglut_core"/>
    <property type="match status" value="1"/>
</dbReference>
<sequence>MFKKHKIILLLVMTLLLFSTVAQAADDYIDKSQINSGVIKINNNNGKVGAVRVSKGGTSYDYILKGNDTIPLQLGNGEYTILVLESVGGNKFKQIAKETIALKSVDSNEIYLQSIQMINWNNDMDAIKKAKELTKNAKNDKEKVEAIYNYIITNISYDNDKASKLSSNYIPKIDETLKSQTGICYDYASLLAGMLRSVGVPTKLVMGRKNDIKEYHAWNQVYLADNNEWVNIDTTYDAGLKKGNAATTMIKDEKDYKIEKEY</sequence>
<reference evidence="3 4" key="1">
    <citation type="submission" date="2022-06" db="EMBL/GenBank/DDBJ databases">
        <title>Isolation of gut microbiota from human fecal samples.</title>
        <authorList>
            <person name="Pamer E.G."/>
            <person name="Barat B."/>
            <person name="Waligurski E."/>
            <person name="Medina S."/>
            <person name="Paddock L."/>
            <person name="Mostad J."/>
        </authorList>
    </citation>
    <scope>NUCLEOTIDE SEQUENCE [LARGE SCALE GENOMIC DNA]</scope>
    <source>
        <strain evidence="3 4">DFI.7.95</strain>
    </source>
</reference>
<dbReference type="InterPro" id="IPR038765">
    <property type="entry name" value="Papain-like_cys_pep_sf"/>
</dbReference>
<dbReference type="SUPFAM" id="SSF54001">
    <property type="entry name" value="Cysteine proteinases"/>
    <property type="match status" value="1"/>
</dbReference>